<evidence type="ECO:0000259" key="1">
    <source>
        <dbReference type="PROSITE" id="PS51186"/>
    </source>
</evidence>
<dbReference type="OrthoDB" id="64477at2759"/>
<dbReference type="GO" id="GO:0008999">
    <property type="term" value="F:protein-N-terminal-alanine acetyltransferase activity"/>
    <property type="evidence" value="ECO:0007669"/>
    <property type="project" value="TreeGrafter"/>
</dbReference>
<accession>A0A164UMS3</accession>
<name>A0A164UMS3_9AGAM</name>
<evidence type="ECO:0000313" key="2">
    <source>
        <dbReference type="EMBL" id="KZS93379.1"/>
    </source>
</evidence>
<feature type="domain" description="N-acetyltransferase" evidence="1">
    <location>
        <begin position="14"/>
        <end position="190"/>
    </location>
</feature>
<dbReference type="InterPro" id="IPR016181">
    <property type="entry name" value="Acyl_CoA_acyltransferase"/>
</dbReference>
<gene>
    <name evidence="2" type="ORF">SISNIDRAFT_485634</name>
</gene>
<dbReference type="InterPro" id="IPR051908">
    <property type="entry name" value="Ribosomal_N-acetyltransferase"/>
</dbReference>
<dbReference type="Gene3D" id="3.40.630.30">
    <property type="match status" value="1"/>
</dbReference>
<dbReference type="Proteomes" id="UP000076722">
    <property type="component" value="Unassembled WGS sequence"/>
</dbReference>
<dbReference type="PROSITE" id="PS51186">
    <property type="entry name" value="GNAT"/>
    <property type="match status" value="1"/>
</dbReference>
<dbReference type="GO" id="GO:1990189">
    <property type="term" value="F:protein N-terminal-serine acetyltransferase activity"/>
    <property type="evidence" value="ECO:0007669"/>
    <property type="project" value="TreeGrafter"/>
</dbReference>
<dbReference type="GO" id="GO:0005737">
    <property type="term" value="C:cytoplasm"/>
    <property type="evidence" value="ECO:0007669"/>
    <property type="project" value="TreeGrafter"/>
</dbReference>
<keyword evidence="3" id="KW-1185">Reference proteome</keyword>
<dbReference type="STRING" id="1314777.A0A164UMS3"/>
<evidence type="ECO:0000313" key="3">
    <source>
        <dbReference type="Proteomes" id="UP000076722"/>
    </source>
</evidence>
<dbReference type="AlphaFoldDB" id="A0A164UMS3"/>
<keyword evidence="2" id="KW-0012">Acyltransferase</keyword>
<keyword evidence="2" id="KW-0808">Transferase</keyword>
<reference evidence="2 3" key="1">
    <citation type="journal article" date="2016" name="Mol. Biol. Evol.">
        <title>Comparative Genomics of Early-Diverging Mushroom-Forming Fungi Provides Insights into the Origins of Lignocellulose Decay Capabilities.</title>
        <authorList>
            <person name="Nagy L.G."/>
            <person name="Riley R."/>
            <person name="Tritt A."/>
            <person name="Adam C."/>
            <person name="Daum C."/>
            <person name="Floudas D."/>
            <person name="Sun H."/>
            <person name="Yadav J.S."/>
            <person name="Pangilinan J."/>
            <person name="Larsson K.H."/>
            <person name="Matsuura K."/>
            <person name="Barry K."/>
            <person name="Labutti K."/>
            <person name="Kuo R."/>
            <person name="Ohm R.A."/>
            <person name="Bhattacharya S.S."/>
            <person name="Shirouzu T."/>
            <person name="Yoshinaga Y."/>
            <person name="Martin F.M."/>
            <person name="Grigoriev I.V."/>
            <person name="Hibbett D.S."/>
        </authorList>
    </citation>
    <scope>NUCLEOTIDE SEQUENCE [LARGE SCALE GENOMIC DNA]</scope>
    <source>
        <strain evidence="2 3">HHB9708</strain>
    </source>
</reference>
<organism evidence="2 3">
    <name type="scientific">Sistotremastrum niveocremeum HHB9708</name>
    <dbReference type="NCBI Taxonomy" id="1314777"/>
    <lineage>
        <taxon>Eukaryota</taxon>
        <taxon>Fungi</taxon>
        <taxon>Dikarya</taxon>
        <taxon>Basidiomycota</taxon>
        <taxon>Agaricomycotina</taxon>
        <taxon>Agaricomycetes</taxon>
        <taxon>Sistotremastrales</taxon>
        <taxon>Sistotremastraceae</taxon>
        <taxon>Sertulicium</taxon>
        <taxon>Sertulicium niveocremeum</taxon>
    </lineage>
</organism>
<dbReference type="EMBL" id="KV419407">
    <property type="protein sequence ID" value="KZS93379.1"/>
    <property type="molecule type" value="Genomic_DNA"/>
</dbReference>
<dbReference type="Pfam" id="PF13302">
    <property type="entry name" value="Acetyltransf_3"/>
    <property type="match status" value="1"/>
</dbReference>
<dbReference type="SUPFAM" id="SSF55729">
    <property type="entry name" value="Acyl-CoA N-acyltransferases (Nat)"/>
    <property type="match status" value="1"/>
</dbReference>
<sequence length="210" mass="23701">MSLRPIPVLRGRNVELVPPTAEDDQAVADMRSHPETRRYLPFLPTTFTPDEARQMRENKDADARYLDFRIHYITPSGPVFAGTCGLLHINPENSSAEAGIIVCPEFHRTGLGTESLLLVLNYSFTTLKFHRISFETAHHNVQMRGWLENALGIGLEYRLREAWKSGSGWIDSVGYSILDREWSDLKEKLENRLRRPQLPSGPSVSAAGSI</sequence>
<dbReference type="InterPro" id="IPR000182">
    <property type="entry name" value="GNAT_dom"/>
</dbReference>
<protein>
    <submittedName>
        <fullName evidence="2">Acyl-CoA N-acyltransferase</fullName>
    </submittedName>
</protein>
<dbReference type="PANTHER" id="PTHR43441">
    <property type="entry name" value="RIBOSOMAL-PROTEIN-SERINE ACETYLTRANSFERASE"/>
    <property type="match status" value="1"/>
</dbReference>
<dbReference type="PANTHER" id="PTHR43441:SF11">
    <property type="entry name" value="RIBOSOMAL-PROTEIN-SERINE ACETYLTRANSFERASE"/>
    <property type="match status" value="1"/>
</dbReference>
<proteinExistence type="predicted"/>